<dbReference type="GO" id="GO:0005506">
    <property type="term" value="F:iron ion binding"/>
    <property type="evidence" value="ECO:0007669"/>
    <property type="project" value="InterPro"/>
</dbReference>
<dbReference type="InterPro" id="IPR010980">
    <property type="entry name" value="Cyt_c/b562"/>
</dbReference>
<evidence type="ECO:0000313" key="8">
    <source>
        <dbReference type="EMBL" id="MBN9668737.1"/>
    </source>
</evidence>
<dbReference type="GO" id="GO:0022900">
    <property type="term" value="P:electron transport chain"/>
    <property type="evidence" value="ECO:0007669"/>
    <property type="project" value="InterPro"/>
</dbReference>
<dbReference type="InterPro" id="IPR002321">
    <property type="entry name" value="Cyt_c_II"/>
</dbReference>
<dbReference type="Pfam" id="PF01322">
    <property type="entry name" value="Cytochrom_C_2"/>
    <property type="match status" value="1"/>
</dbReference>
<evidence type="ECO:0000256" key="2">
    <source>
        <dbReference type="ARBA" id="ARBA00022617"/>
    </source>
</evidence>
<evidence type="ECO:0000256" key="4">
    <source>
        <dbReference type="ARBA" id="ARBA00022982"/>
    </source>
</evidence>
<evidence type="ECO:0000256" key="7">
    <source>
        <dbReference type="PIRSR" id="PIRSR000027-2"/>
    </source>
</evidence>
<feature type="binding site" description="axial binding residue" evidence="6">
    <location>
        <position position="145"/>
    </location>
    <ligand>
        <name>heme c</name>
        <dbReference type="ChEBI" id="CHEBI:61717"/>
    </ligand>
    <ligandPart>
        <name>Fe</name>
        <dbReference type="ChEBI" id="CHEBI:18248"/>
    </ligandPart>
</feature>
<gene>
    <name evidence="8" type="ORF">JF539_00215</name>
</gene>
<dbReference type="GO" id="GO:0020037">
    <property type="term" value="F:heme binding"/>
    <property type="evidence" value="ECO:0007669"/>
    <property type="project" value="InterPro"/>
</dbReference>
<evidence type="ECO:0000256" key="1">
    <source>
        <dbReference type="ARBA" id="ARBA00022448"/>
    </source>
</evidence>
<dbReference type="EMBL" id="JAEKJZ010000001">
    <property type="protein sequence ID" value="MBN9668737.1"/>
    <property type="molecule type" value="Genomic_DNA"/>
</dbReference>
<evidence type="ECO:0000256" key="3">
    <source>
        <dbReference type="ARBA" id="ARBA00022723"/>
    </source>
</evidence>
<dbReference type="Proteomes" id="UP000664096">
    <property type="component" value="Unassembled WGS sequence"/>
</dbReference>
<comment type="PTM">
    <text evidence="7">Binds 1 heme group per subunit.</text>
</comment>
<evidence type="ECO:0000256" key="5">
    <source>
        <dbReference type="ARBA" id="ARBA00023004"/>
    </source>
</evidence>
<keyword evidence="2 7" id="KW-0349">Heme</keyword>
<sequence>MRSGLKELAFVTALLSAGVAWGHDGASGVVRERMDAMSAIGKNMKPIGRMLKGGAPYDPASVAKAAKAIAQHGGEALTALFPDDSLQSPTEAAPAIWTDWRTFSAYADDLRSSAVALETLARDGADKQAVAGAFGTLAGTCKSCHEAFRIKK</sequence>
<evidence type="ECO:0000256" key="6">
    <source>
        <dbReference type="PIRSR" id="PIRSR000027-1"/>
    </source>
</evidence>
<protein>
    <submittedName>
        <fullName evidence="8">Cytochrome c</fullName>
    </submittedName>
</protein>
<dbReference type="SUPFAM" id="SSF47175">
    <property type="entry name" value="Cytochromes"/>
    <property type="match status" value="1"/>
</dbReference>
<comment type="caution">
    <text evidence="8">The sequence shown here is derived from an EMBL/GenBank/DDBJ whole genome shotgun (WGS) entry which is preliminary data.</text>
</comment>
<keyword evidence="4" id="KW-0249">Electron transport</keyword>
<dbReference type="GO" id="GO:0009055">
    <property type="term" value="F:electron transfer activity"/>
    <property type="evidence" value="ECO:0007669"/>
    <property type="project" value="InterPro"/>
</dbReference>
<name>A0A939E9W1_9HYPH</name>
<feature type="binding site" description="covalent" evidence="7">
    <location>
        <position position="141"/>
    </location>
    <ligand>
        <name>heme c</name>
        <dbReference type="ChEBI" id="CHEBI:61717"/>
    </ligand>
</feature>
<feature type="binding site" description="covalent" evidence="7">
    <location>
        <position position="144"/>
    </location>
    <ligand>
        <name>heme c</name>
        <dbReference type="ChEBI" id="CHEBI:61717"/>
    </ligand>
</feature>
<dbReference type="PROSITE" id="PS51009">
    <property type="entry name" value="CYTCII"/>
    <property type="match status" value="1"/>
</dbReference>
<dbReference type="AlphaFoldDB" id="A0A939E9W1"/>
<keyword evidence="3 6" id="KW-0479">Metal-binding</keyword>
<dbReference type="RefSeq" id="WP_207137912.1">
    <property type="nucleotide sequence ID" value="NZ_JAEKJZ010000001.1"/>
</dbReference>
<dbReference type="GO" id="GO:0042597">
    <property type="term" value="C:periplasmic space"/>
    <property type="evidence" value="ECO:0007669"/>
    <property type="project" value="InterPro"/>
</dbReference>
<evidence type="ECO:0000313" key="9">
    <source>
        <dbReference type="Proteomes" id="UP000664096"/>
    </source>
</evidence>
<reference evidence="8" key="1">
    <citation type="submission" date="2020-12" db="EMBL/GenBank/DDBJ databases">
        <title>Oil enriched cultivation method for isolating marine PHA-producing bacteria.</title>
        <authorList>
            <person name="Zheng W."/>
            <person name="Yu S."/>
            <person name="Huang Y."/>
        </authorList>
    </citation>
    <scope>NUCLEOTIDE SEQUENCE</scope>
    <source>
        <strain evidence="8">SY-2-12</strain>
    </source>
</reference>
<accession>A0A939E9W1</accession>
<dbReference type="InterPro" id="IPR012127">
    <property type="entry name" value="Cyt_c_prime"/>
</dbReference>
<keyword evidence="1" id="KW-0813">Transport</keyword>
<dbReference type="PIRSF" id="PIRSF000027">
    <property type="entry name" value="Cytc_c_prime"/>
    <property type="match status" value="1"/>
</dbReference>
<proteinExistence type="predicted"/>
<organism evidence="8 9">
    <name type="scientific">Roseibium aggregatum</name>
    <dbReference type="NCBI Taxonomy" id="187304"/>
    <lineage>
        <taxon>Bacteria</taxon>
        <taxon>Pseudomonadati</taxon>
        <taxon>Pseudomonadota</taxon>
        <taxon>Alphaproteobacteria</taxon>
        <taxon>Hyphomicrobiales</taxon>
        <taxon>Stappiaceae</taxon>
        <taxon>Roseibium</taxon>
    </lineage>
</organism>
<keyword evidence="5 6" id="KW-0408">Iron</keyword>
<dbReference type="Gene3D" id="1.20.120.10">
    <property type="entry name" value="Cytochrome c/b562"/>
    <property type="match status" value="1"/>
</dbReference>